<feature type="compositionally biased region" description="Low complexity" evidence="3">
    <location>
        <begin position="98"/>
        <end position="123"/>
    </location>
</feature>
<feature type="region of interest" description="Disordered" evidence="3">
    <location>
        <begin position="1"/>
        <end position="21"/>
    </location>
</feature>
<evidence type="ECO:0000313" key="5">
    <source>
        <dbReference type="EMBL" id="KAK1923879.1"/>
    </source>
</evidence>
<dbReference type="PANTHER" id="PTHR31001:SF89">
    <property type="entry name" value="ZN(2)-C6 FUNGAL-TYPE DOMAIN-CONTAINING PROTEIN"/>
    <property type="match status" value="1"/>
</dbReference>
<protein>
    <recommendedName>
        <fullName evidence="4">Zn(2)-C6 fungal-type domain-containing protein</fullName>
    </recommendedName>
</protein>
<keyword evidence="2" id="KW-0539">Nucleus</keyword>
<gene>
    <name evidence="5" type="ORF">DB88DRAFT_317186</name>
</gene>
<organism evidence="5 6">
    <name type="scientific">Papiliotrema laurentii</name>
    <name type="common">Cryptococcus laurentii</name>
    <dbReference type="NCBI Taxonomy" id="5418"/>
    <lineage>
        <taxon>Eukaryota</taxon>
        <taxon>Fungi</taxon>
        <taxon>Dikarya</taxon>
        <taxon>Basidiomycota</taxon>
        <taxon>Agaricomycotina</taxon>
        <taxon>Tremellomycetes</taxon>
        <taxon>Tremellales</taxon>
        <taxon>Rhynchogastremaceae</taxon>
        <taxon>Papiliotrema</taxon>
    </lineage>
</organism>
<dbReference type="Gene3D" id="4.10.240.10">
    <property type="entry name" value="Zn(2)-C6 fungal-type DNA-binding domain"/>
    <property type="match status" value="1"/>
</dbReference>
<reference evidence="5" key="1">
    <citation type="submission" date="2023-02" db="EMBL/GenBank/DDBJ databases">
        <title>Identification and recombinant expression of a fungal hydrolase from Papiliotrema laurentii that hydrolyzes apple cutin and clears colloidal polyester polyurethane.</title>
        <authorList>
            <consortium name="DOE Joint Genome Institute"/>
            <person name="Roman V.A."/>
            <person name="Bojanowski C."/>
            <person name="Crable B.R."/>
            <person name="Wagner D.N."/>
            <person name="Hung C.S."/>
            <person name="Nadeau L.J."/>
            <person name="Schratz L."/>
            <person name="Haridas S."/>
            <person name="Pangilinan J."/>
            <person name="Lipzen A."/>
            <person name="Na H."/>
            <person name="Yan M."/>
            <person name="Ng V."/>
            <person name="Grigoriev I.V."/>
            <person name="Spatafora J.W."/>
            <person name="Barlow D."/>
            <person name="Biffinger J."/>
            <person name="Kelley-Loughnane N."/>
            <person name="Varaljay V.A."/>
            <person name="Crookes-Goodson W.J."/>
        </authorList>
    </citation>
    <scope>NUCLEOTIDE SEQUENCE</scope>
    <source>
        <strain evidence="5">5307AH</strain>
    </source>
</reference>
<dbReference type="InterPro" id="IPR050613">
    <property type="entry name" value="Sec_Metabolite_Reg"/>
</dbReference>
<dbReference type="SUPFAM" id="SSF57701">
    <property type="entry name" value="Zn2/Cys6 DNA-binding domain"/>
    <property type="match status" value="1"/>
</dbReference>
<dbReference type="AlphaFoldDB" id="A0AAD9FNX5"/>
<dbReference type="PANTHER" id="PTHR31001">
    <property type="entry name" value="UNCHARACTERIZED TRANSCRIPTIONAL REGULATORY PROTEIN"/>
    <property type="match status" value="1"/>
</dbReference>
<dbReference type="GO" id="GO:0000981">
    <property type="term" value="F:DNA-binding transcription factor activity, RNA polymerase II-specific"/>
    <property type="evidence" value="ECO:0007669"/>
    <property type="project" value="InterPro"/>
</dbReference>
<evidence type="ECO:0000259" key="4">
    <source>
        <dbReference type="PROSITE" id="PS50048"/>
    </source>
</evidence>
<dbReference type="PROSITE" id="PS50048">
    <property type="entry name" value="ZN2_CY6_FUNGAL_2"/>
    <property type="match status" value="1"/>
</dbReference>
<accession>A0AAD9FNX5</accession>
<comment type="caution">
    <text evidence="5">The sequence shown here is derived from an EMBL/GenBank/DDBJ whole genome shotgun (WGS) entry which is preliminary data.</text>
</comment>
<feature type="region of interest" description="Disordered" evidence="3">
    <location>
        <begin position="89"/>
        <end position="124"/>
    </location>
</feature>
<dbReference type="SMART" id="SM00066">
    <property type="entry name" value="GAL4"/>
    <property type="match status" value="1"/>
</dbReference>
<dbReference type="GO" id="GO:0005634">
    <property type="term" value="C:nucleus"/>
    <property type="evidence" value="ECO:0007669"/>
    <property type="project" value="UniProtKB-SubCell"/>
</dbReference>
<evidence type="ECO:0000256" key="3">
    <source>
        <dbReference type="SAM" id="MobiDB-lite"/>
    </source>
</evidence>
<evidence type="ECO:0000313" key="6">
    <source>
        <dbReference type="Proteomes" id="UP001182556"/>
    </source>
</evidence>
<keyword evidence="6" id="KW-1185">Reference proteome</keyword>
<name>A0AAD9FNX5_PAPLA</name>
<dbReference type="PROSITE" id="PS00463">
    <property type="entry name" value="ZN2_CY6_FUNGAL_1"/>
    <property type="match status" value="1"/>
</dbReference>
<dbReference type="CDD" id="cd12148">
    <property type="entry name" value="fungal_TF_MHR"/>
    <property type="match status" value="1"/>
</dbReference>
<dbReference type="Proteomes" id="UP001182556">
    <property type="component" value="Unassembled WGS sequence"/>
</dbReference>
<dbReference type="CDD" id="cd00067">
    <property type="entry name" value="GAL4"/>
    <property type="match status" value="1"/>
</dbReference>
<dbReference type="GO" id="GO:0008270">
    <property type="term" value="F:zinc ion binding"/>
    <property type="evidence" value="ECO:0007669"/>
    <property type="project" value="InterPro"/>
</dbReference>
<evidence type="ECO:0000256" key="2">
    <source>
        <dbReference type="ARBA" id="ARBA00023242"/>
    </source>
</evidence>
<evidence type="ECO:0000256" key="1">
    <source>
        <dbReference type="ARBA" id="ARBA00004123"/>
    </source>
</evidence>
<dbReference type="EMBL" id="JAODAN010000006">
    <property type="protein sequence ID" value="KAK1923879.1"/>
    <property type="molecule type" value="Genomic_DNA"/>
</dbReference>
<dbReference type="Pfam" id="PF00172">
    <property type="entry name" value="Zn_clus"/>
    <property type="match status" value="1"/>
</dbReference>
<feature type="domain" description="Zn(2)-C6 fungal-type" evidence="4">
    <location>
        <begin position="29"/>
        <end position="60"/>
    </location>
</feature>
<sequence>MLTPPPSDSSHAGPSVERRPIKRARAVRVCTRCKVQKLKCDREEPCSSCNRASLGHRCVYKAWSNGPPDTPVDLAQRVAQLEAELNQLRATSSESSFPTPRRTSESSAPSTSTTHPSAAPHTSYTPITSFQQLAKQLPPLETCHKYLNHFAKFDVNYRTTHIPSFRRRADALLARLPSISTDDASLIALILIAMAIGAERDSCLDPSTTTHDAPLLDRLYANAIDLIETSGGEYIDLDYVLAVYLRSVRFKHGNNASPAVTWIAVGKAIAAARWLRLDHVEEAVWSFEVEMRKRLWCQITTSERLLMDLLRLPGPACPPLTPAQIPLIIDDSVLETGDMGSSGVAEWSYVAIKMRYAQITAKITAILPADNTPPSLEQLEAAHRLLLDFESTFDPHFRIDRTPTFDEPPWALGQGCVLITGVMHATILLFEKGFKSPDSTIRSACLKGALQAAERLIRTFQLLYAHVLFKWPDGRPLNIWSFGGKMFAAAMAVASALVVEPGFNTSERRNTFAEAIRNLELMTTESTRCTMNDRSLALLRKVKTKLDNGENPFVGDIGSERDPFSGEKLDERAVEWTGISHEEWLDWSQWNAMFPGLFSGETLG</sequence>
<dbReference type="InterPro" id="IPR001138">
    <property type="entry name" value="Zn2Cys6_DnaBD"/>
</dbReference>
<comment type="subcellular location">
    <subcellularLocation>
        <location evidence="1">Nucleus</location>
    </subcellularLocation>
</comment>
<dbReference type="InterPro" id="IPR036864">
    <property type="entry name" value="Zn2-C6_fun-type_DNA-bd_sf"/>
</dbReference>
<proteinExistence type="predicted"/>